<evidence type="ECO:0000313" key="2">
    <source>
        <dbReference type="EMBL" id="JAD77667.1"/>
    </source>
</evidence>
<reference evidence="2" key="1">
    <citation type="submission" date="2014-09" db="EMBL/GenBank/DDBJ databases">
        <authorList>
            <person name="Magalhaes I.L.F."/>
            <person name="Oliveira U."/>
            <person name="Santos F.R."/>
            <person name="Vidigal T.H.D.A."/>
            <person name="Brescovit A.D."/>
            <person name="Santos A.J."/>
        </authorList>
    </citation>
    <scope>NUCLEOTIDE SEQUENCE</scope>
    <source>
        <tissue evidence="2">Shoot tissue taken approximately 20 cm above the soil surface</tissue>
    </source>
</reference>
<evidence type="ECO:0000256" key="1">
    <source>
        <dbReference type="SAM" id="MobiDB-lite"/>
    </source>
</evidence>
<protein>
    <submittedName>
        <fullName evidence="2">Ids1</fullName>
    </submittedName>
</protein>
<proteinExistence type="predicted"/>
<accession>A0A0A9D1Q3</accession>
<name>A0A0A9D1Q3_ARUDO</name>
<organism evidence="2">
    <name type="scientific">Arundo donax</name>
    <name type="common">Giant reed</name>
    <name type="synonym">Donax arundinaceus</name>
    <dbReference type="NCBI Taxonomy" id="35708"/>
    <lineage>
        <taxon>Eukaryota</taxon>
        <taxon>Viridiplantae</taxon>
        <taxon>Streptophyta</taxon>
        <taxon>Embryophyta</taxon>
        <taxon>Tracheophyta</taxon>
        <taxon>Spermatophyta</taxon>
        <taxon>Magnoliopsida</taxon>
        <taxon>Liliopsida</taxon>
        <taxon>Poales</taxon>
        <taxon>Poaceae</taxon>
        <taxon>PACMAD clade</taxon>
        <taxon>Arundinoideae</taxon>
        <taxon>Arundineae</taxon>
        <taxon>Arundo</taxon>
    </lineage>
</organism>
<reference evidence="2" key="2">
    <citation type="journal article" date="2015" name="Data Brief">
        <title>Shoot transcriptome of the giant reed, Arundo donax.</title>
        <authorList>
            <person name="Barrero R.A."/>
            <person name="Guerrero F.D."/>
            <person name="Moolhuijzen P."/>
            <person name="Goolsby J.A."/>
            <person name="Tidwell J."/>
            <person name="Bellgard S.E."/>
            <person name="Bellgard M.I."/>
        </authorList>
    </citation>
    <scope>NUCLEOTIDE SEQUENCE</scope>
    <source>
        <tissue evidence="2">Shoot tissue taken approximately 20 cm above the soil surface</tissue>
    </source>
</reference>
<dbReference type="EMBL" id="GBRH01220228">
    <property type="protein sequence ID" value="JAD77667.1"/>
    <property type="molecule type" value="Transcribed_RNA"/>
</dbReference>
<dbReference type="AlphaFoldDB" id="A0A0A9D1Q3"/>
<feature type="compositionally biased region" description="Polar residues" evidence="1">
    <location>
        <begin position="70"/>
        <end position="79"/>
    </location>
</feature>
<feature type="compositionally biased region" description="Polar residues" evidence="1">
    <location>
        <begin position="50"/>
        <end position="61"/>
    </location>
</feature>
<feature type="region of interest" description="Disordered" evidence="1">
    <location>
        <begin position="34"/>
        <end position="104"/>
    </location>
</feature>
<sequence length="104" mass="11326">MSSSSPWPVYQQSTAVPPHHQRLYSSACPGFFPNLQERPVERRPDLGPQSFPTWGRQTQGSPHMPLHHSAASSGFSTAANAGVPLPSHPPAPFSDHQFYLPPTA</sequence>